<protein>
    <recommendedName>
        <fullName evidence="2">F-box domain-containing protein</fullName>
    </recommendedName>
</protein>
<keyword evidence="4" id="KW-1185">Reference proteome</keyword>
<name>A0ABY6V089_BIOOC</name>
<evidence type="ECO:0000259" key="2">
    <source>
        <dbReference type="PROSITE" id="PS50181"/>
    </source>
</evidence>
<gene>
    <name evidence="3" type="ORF">CLO192961_LOCUS462761</name>
</gene>
<dbReference type="InterPro" id="IPR001810">
    <property type="entry name" value="F-box_dom"/>
</dbReference>
<accession>A0ABY6V089</accession>
<reference evidence="3 4" key="1">
    <citation type="submission" date="2019-06" db="EMBL/GenBank/DDBJ databases">
        <authorList>
            <person name="Broberg M."/>
        </authorList>
    </citation>
    <scope>NUCLEOTIDE SEQUENCE [LARGE SCALE GENOMIC DNA]</scope>
</reference>
<evidence type="ECO:0000256" key="1">
    <source>
        <dbReference type="SAM" id="MobiDB-lite"/>
    </source>
</evidence>
<organism evidence="3 4">
    <name type="scientific">Bionectria ochroleuca</name>
    <name type="common">Gliocladium roseum</name>
    <dbReference type="NCBI Taxonomy" id="29856"/>
    <lineage>
        <taxon>Eukaryota</taxon>
        <taxon>Fungi</taxon>
        <taxon>Dikarya</taxon>
        <taxon>Ascomycota</taxon>
        <taxon>Pezizomycotina</taxon>
        <taxon>Sordariomycetes</taxon>
        <taxon>Hypocreomycetidae</taxon>
        <taxon>Hypocreales</taxon>
        <taxon>Bionectriaceae</taxon>
        <taxon>Clonostachys</taxon>
    </lineage>
</organism>
<evidence type="ECO:0000313" key="3">
    <source>
        <dbReference type="EMBL" id="VUC36994.1"/>
    </source>
</evidence>
<dbReference type="EMBL" id="CABFNS010000936">
    <property type="protein sequence ID" value="VUC36994.1"/>
    <property type="molecule type" value="Genomic_DNA"/>
</dbReference>
<proteinExistence type="predicted"/>
<dbReference type="PROSITE" id="PS50181">
    <property type="entry name" value="FBOX"/>
    <property type="match status" value="1"/>
</dbReference>
<feature type="domain" description="F-box" evidence="2">
    <location>
        <begin position="244"/>
        <end position="294"/>
    </location>
</feature>
<sequence length="1135" mass="127272">MSIGPFCGLCGSPFERDLEPSHDASYPVPWSRKGRAVRADESRRHITLTEVGYVQGFRLIIHKDGEIGPDPTFLLLDDQDVDDEDEDDEDADDQDVYDEDLNDQDVYDQDVNDQNVNDQDVDDQFEEVSLLRVAFTRRPQAYAVHDFCWDLFKIRVRCNLPDESKEAKLAETLFWQLDSLPMAGFNYLVPENQYDGTINLRKQNPGLSFLFSDPNQMLSLTNNLVGNGDASCSNSDSIKREPPTDVFARLPREITWKVLEELPSQDVSNLRLASSSVALASTSEFLPQAFWATRFAPNRELGFVFAHKTPQKSGAKKPWRLLYHEYTKALKNGEENQGIRNRWRMHRCVAGFALTAEQLLHQDTHCITDNDELQSYNANRNPCAPSRVSLSCPLLADTDHREPQLRRAVQPIARMQINLVAPAPAVSLHISVSFLHYNCKVYISGFRSYCLDRSGQSFGPRSIGTIIPSTEEHIEIPSTAEILAVEVIASDMGLHGLVFHLDHCGEADSVAVGTTTCLDGSFGKAVLQGTRNLAGMVIHFDVLKAVAIKVVEDRYGSMVPFTNDNGPHRLWNPAPLEEQAELKPPLPRISQAMGEFPLHLNMGFGGSNGQKLSSLNRITACVLYETGFHGLRFGYDNNEEIIFGRDSISEEDNGSYWPCIEPTFAIDGQGGERITFFVVRRVESWEYRGKIILSIEVSTNRGRSMNFRIQSTHPRHPRAVSSFKIGASDGELPIAIVATCKPPHAPWESLHVLNGTETHHRTSAFENQRALGTGNSLEVTKDWINESAGWMLRSGGSCSGAASLQGIKRVRVSSGLRGRSRSPGHISGLWIEYYQGDDVVLGQWIHEVGSFDLTQTEYLTHVSVWSTLESGTNCIMEFGTEEDRFGKVTGIKFITSAGQRYEFVNDSNHPCIYMHWRSTPYEELRNMTWAFGQFIDEVQIIHQSVPSSARSCLILYDLPRLRRPPDLSSKTSRRERSPDGQWARLLEAHIFFDKQALVGVEFVYELGIVTRLGSNLGESYDLSLDEGENIDILAVEEKGKKISSVELHTDRGKSLRAPGNDQSDDSLCQAVFKLDKRPDSANKFEGDRKFVFSFQDAEDIGPCVGLWFLAMQDEGELRFESAGPIFLAKGYADRV</sequence>
<dbReference type="Proteomes" id="UP000766486">
    <property type="component" value="Unassembled WGS sequence"/>
</dbReference>
<feature type="region of interest" description="Disordered" evidence="1">
    <location>
        <begin position="82"/>
        <end position="102"/>
    </location>
</feature>
<evidence type="ECO:0000313" key="4">
    <source>
        <dbReference type="Proteomes" id="UP000766486"/>
    </source>
</evidence>
<comment type="caution">
    <text evidence="3">The sequence shown here is derived from an EMBL/GenBank/DDBJ whole genome shotgun (WGS) entry which is preliminary data.</text>
</comment>